<dbReference type="AlphaFoldDB" id="A0ABD0VWP6"/>
<evidence type="ECO:0000313" key="1">
    <source>
        <dbReference type="EMBL" id="KAL0961675.1"/>
    </source>
</evidence>
<reference evidence="1 2" key="1">
    <citation type="submission" date="2024-06" db="EMBL/GenBank/DDBJ databases">
        <authorList>
            <person name="Pan Q."/>
            <person name="Wen M."/>
            <person name="Jouanno E."/>
            <person name="Zahm M."/>
            <person name="Klopp C."/>
            <person name="Cabau C."/>
            <person name="Louis A."/>
            <person name="Berthelot C."/>
            <person name="Parey E."/>
            <person name="Roest Crollius H."/>
            <person name="Montfort J."/>
            <person name="Robinson-Rechavi M."/>
            <person name="Bouchez O."/>
            <person name="Lampietro C."/>
            <person name="Lopez Roques C."/>
            <person name="Donnadieu C."/>
            <person name="Postlethwait J."/>
            <person name="Bobe J."/>
            <person name="Verreycken H."/>
            <person name="Guiguen Y."/>
        </authorList>
    </citation>
    <scope>NUCLEOTIDE SEQUENCE [LARGE SCALE GENOMIC DNA]</scope>
    <source>
        <strain evidence="1">Up_M1</strain>
        <tissue evidence="1">Testis</tissue>
    </source>
</reference>
<organism evidence="1 2">
    <name type="scientific">Umbra pygmaea</name>
    <name type="common">Eastern mudminnow</name>
    <dbReference type="NCBI Taxonomy" id="75934"/>
    <lineage>
        <taxon>Eukaryota</taxon>
        <taxon>Metazoa</taxon>
        <taxon>Chordata</taxon>
        <taxon>Craniata</taxon>
        <taxon>Vertebrata</taxon>
        <taxon>Euteleostomi</taxon>
        <taxon>Actinopterygii</taxon>
        <taxon>Neopterygii</taxon>
        <taxon>Teleostei</taxon>
        <taxon>Protacanthopterygii</taxon>
        <taxon>Esociformes</taxon>
        <taxon>Umbridae</taxon>
        <taxon>Umbra</taxon>
    </lineage>
</organism>
<protein>
    <submittedName>
        <fullName evidence="1">Uncharacterized protein</fullName>
    </submittedName>
</protein>
<sequence length="616" mass="69787">MCFNISIFLNCYRINEQEGSSNITQPQKLQLRVQNPRVESRDNFTGPGVKVPLEIPMRIDGYHGEESTTTDVSQLRINHCPQEEGSSNITQPHELQLGVSDPQVATCDSFNSDPVIPGEIQMRTDECCRDAALEKDITHTQSLTDREDQALTVDAEQLELFPNSLNITPGYNYNSIWSQTPLLDQYAPLQPSAQTTEQMLAELKLQKDIKDLLNAQTLLLYSQLNAPLEFCGVNTVTLATEINQTDDNRDPQSDSLRSMLERSVTCSVCNKVFNRSAICQDYLIQLNRPIQCSCTCNICASCYQHNRGCPIHKILSTRASVNTTVSDLASSTHLQGFGEWETATETSDPFKNSQDDLVQQLICGLDDKTRMVRLKQGYEHLITVGDHACFTYWQGQKLAEETAYQYACIQHVKGFWDHIIVSTHLPPSAHEFLGVDENLPHLFGVKLQNYRFHWCGFVLKHEIILSMWCSLQQIMGQIKVLTLVDSQLKPLVSSREFKNMIHLLPRWFKAQYSSTNRRQVKVVFDCKPTEAASLVHFLDSFASKCGLEPMNPNVQQSRPENDMNYFFNRKYAHSLVRQTAPLSSQGKLVDIVQDFSQTGENAVKPLVSYETDIDNP</sequence>
<proteinExistence type="predicted"/>
<dbReference type="EMBL" id="JAGEUA010000013">
    <property type="protein sequence ID" value="KAL0961675.1"/>
    <property type="molecule type" value="Genomic_DNA"/>
</dbReference>
<comment type="caution">
    <text evidence="1">The sequence shown here is derived from an EMBL/GenBank/DDBJ whole genome shotgun (WGS) entry which is preliminary data.</text>
</comment>
<gene>
    <name evidence="1" type="ORF">UPYG_G00352940</name>
</gene>
<evidence type="ECO:0000313" key="2">
    <source>
        <dbReference type="Proteomes" id="UP001557470"/>
    </source>
</evidence>
<accession>A0ABD0VWP6</accession>
<keyword evidence="2" id="KW-1185">Reference proteome</keyword>
<name>A0ABD0VWP6_UMBPY</name>
<dbReference type="Proteomes" id="UP001557470">
    <property type="component" value="Unassembled WGS sequence"/>
</dbReference>